<sequence>MKPLKAYMRRQWVQHLRSKIEQAKDSNEPFKLRAPSRFELVEWVNDAWDSIPRATIVNGFLKCKIIQALPAQVNVPPTSTGSNNLDTDGSHDDVCADALVESSIVLDTLLQHEVSNFDFQPIHEDDDAIEPRCG</sequence>
<dbReference type="AlphaFoldDB" id="A0A485KGT6"/>
<evidence type="ECO:0000313" key="1">
    <source>
        <dbReference type="EMBL" id="KAF0713161.1"/>
    </source>
</evidence>
<dbReference type="Proteomes" id="UP000332933">
    <property type="component" value="Unassembled WGS sequence"/>
</dbReference>
<gene>
    <name evidence="2" type="primary">Aste57867_4491</name>
    <name evidence="1" type="ORF">As57867_004478</name>
    <name evidence="2" type="ORF">ASTE57867_4491</name>
</gene>
<dbReference type="EMBL" id="VJMH01001110">
    <property type="protein sequence ID" value="KAF0713161.1"/>
    <property type="molecule type" value="Genomic_DNA"/>
</dbReference>
<reference evidence="2 3" key="1">
    <citation type="submission" date="2019-03" db="EMBL/GenBank/DDBJ databases">
        <authorList>
            <person name="Gaulin E."/>
            <person name="Dumas B."/>
        </authorList>
    </citation>
    <scope>NUCLEOTIDE SEQUENCE [LARGE SCALE GENOMIC DNA]</scope>
    <source>
        <strain evidence="2">CBS 568.67</strain>
    </source>
</reference>
<evidence type="ECO:0000313" key="3">
    <source>
        <dbReference type="Proteomes" id="UP000332933"/>
    </source>
</evidence>
<dbReference type="EMBL" id="CAADRA010001110">
    <property type="protein sequence ID" value="VFT81601.1"/>
    <property type="molecule type" value="Genomic_DNA"/>
</dbReference>
<reference evidence="1" key="2">
    <citation type="submission" date="2019-06" db="EMBL/GenBank/DDBJ databases">
        <title>Genomics analysis of Aphanomyces spp. identifies a new class of oomycete effector associated with host adaptation.</title>
        <authorList>
            <person name="Gaulin E."/>
        </authorList>
    </citation>
    <scope>NUCLEOTIDE SEQUENCE</scope>
    <source>
        <strain evidence="1">CBS 578.67</strain>
    </source>
</reference>
<proteinExistence type="predicted"/>
<keyword evidence="3" id="KW-1185">Reference proteome</keyword>
<name>A0A485KGT6_9STRA</name>
<dbReference type="OrthoDB" id="122523at2759"/>
<protein>
    <submittedName>
        <fullName evidence="2">Aste57867_4491 protein</fullName>
    </submittedName>
</protein>
<organism evidence="2 3">
    <name type="scientific">Aphanomyces stellatus</name>
    <dbReference type="NCBI Taxonomy" id="120398"/>
    <lineage>
        <taxon>Eukaryota</taxon>
        <taxon>Sar</taxon>
        <taxon>Stramenopiles</taxon>
        <taxon>Oomycota</taxon>
        <taxon>Saprolegniomycetes</taxon>
        <taxon>Saprolegniales</taxon>
        <taxon>Verrucalvaceae</taxon>
        <taxon>Aphanomyces</taxon>
    </lineage>
</organism>
<evidence type="ECO:0000313" key="2">
    <source>
        <dbReference type="EMBL" id="VFT81601.1"/>
    </source>
</evidence>
<accession>A0A485KGT6</accession>